<dbReference type="STRING" id="1601833.SAMN05518684_105261"/>
<dbReference type="InterPro" id="IPR038471">
    <property type="entry name" value="MecA_C_sf"/>
</dbReference>
<keyword evidence="3 4" id="KW-0178">Competence</keyword>
<name>A0A1H9TDI0_9BACI</name>
<dbReference type="PANTHER" id="PTHR39161:SF1">
    <property type="entry name" value="ADAPTER PROTEIN MECA 1"/>
    <property type="match status" value="1"/>
</dbReference>
<dbReference type="GO" id="GO:0030435">
    <property type="term" value="P:sporulation resulting in formation of a cellular spore"/>
    <property type="evidence" value="ECO:0007669"/>
    <property type="project" value="UniProtKB-KW"/>
</dbReference>
<dbReference type="GO" id="GO:0042174">
    <property type="term" value="P:negative regulation of sporulation resulting in formation of a cellular spore"/>
    <property type="evidence" value="ECO:0007669"/>
    <property type="project" value="UniProtKB-UniRule"/>
</dbReference>
<evidence type="ECO:0000313" key="5">
    <source>
        <dbReference type="EMBL" id="SER95014.1"/>
    </source>
</evidence>
<dbReference type="Pfam" id="PF05389">
    <property type="entry name" value="MecA"/>
    <property type="match status" value="1"/>
</dbReference>
<dbReference type="HAMAP" id="MF_01124">
    <property type="entry name" value="MecA"/>
    <property type="match status" value="1"/>
</dbReference>
<dbReference type="GO" id="GO:0045808">
    <property type="term" value="P:negative regulation of establishment of competence for transformation"/>
    <property type="evidence" value="ECO:0007669"/>
    <property type="project" value="UniProtKB-UniRule"/>
</dbReference>
<proteinExistence type="inferred from homology"/>
<comment type="similarity">
    <text evidence="1 4">Belongs to the MecA family.</text>
</comment>
<reference evidence="6" key="1">
    <citation type="submission" date="2016-10" db="EMBL/GenBank/DDBJ databases">
        <authorList>
            <person name="Varghese N."/>
            <person name="Submissions S."/>
        </authorList>
    </citation>
    <scope>NUCLEOTIDE SEQUENCE [LARGE SCALE GENOMIC DNA]</scope>
    <source>
        <strain evidence="6">S9</strain>
    </source>
</reference>
<dbReference type="Proteomes" id="UP000198571">
    <property type="component" value="Unassembled WGS sequence"/>
</dbReference>
<dbReference type="OrthoDB" id="2360201at2"/>
<comment type="domain">
    <text evidence="4">The N-terminal domain has binding sites for ComK and probably for unfolded/aggregated proteins; the C-terminal domain interacts with ClpC.</text>
</comment>
<dbReference type="PIRSF" id="PIRSF029008">
    <property type="entry name" value="MecA"/>
    <property type="match status" value="1"/>
</dbReference>
<dbReference type="NCBIfam" id="NF002644">
    <property type="entry name" value="PRK02315.1-5"/>
    <property type="match status" value="1"/>
</dbReference>
<dbReference type="GO" id="GO:0030420">
    <property type="term" value="P:establishment of competence for transformation"/>
    <property type="evidence" value="ECO:0007669"/>
    <property type="project" value="UniProtKB-KW"/>
</dbReference>
<gene>
    <name evidence="4" type="primary">mecA</name>
    <name evidence="5" type="ORF">SAMN05518684_105261</name>
</gene>
<accession>A0A1H9TDI0</accession>
<evidence type="ECO:0000256" key="2">
    <source>
        <dbReference type="ARBA" id="ARBA00011738"/>
    </source>
</evidence>
<comment type="function">
    <text evidence="4">Enables the recognition and targeting of unfolded and aggregated proteins to the ClpC protease or to other proteins involved in proteolysis. Acts negatively in the development of competence by binding ComK and recruiting it to the ClpCP protease. When overexpressed, inhibits sporulation. Also involved in Spx degradation by ClpC.</text>
</comment>
<dbReference type="EMBL" id="FOGT01000005">
    <property type="protein sequence ID" value="SER95014.1"/>
    <property type="molecule type" value="Genomic_DNA"/>
</dbReference>
<sequence length="218" mass="25750">MEIERINETTIKFYITYYDIERRGFDKEEIWYNRERGEELFFEMMNEVNEDETFEMNGPLWVQVHALEKGLEVIVTRGQMNDGNVKLEIPVGDEKDEAPVDNNIVDMLDQQFVHSNESDIGKDNSLSVVIGFNDFEELISLSHSFKEDVNTSLHHFENKYYIFVTLDESFTDEEQDNMLSRMLEFGYESDITIHRIREYGKTIIKQNALKVLSEQFDV</sequence>
<evidence type="ECO:0000256" key="3">
    <source>
        <dbReference type="ARBA" id="ARBA00023287"/>
    </source>
</evidence>
<dbReference type="InterPro" id="IPR008681">
    <property type="entry name" value="Neg-reg_MecA"/>
</dbReference>
<dbReference type="GO" id="GO:0030674">
    <property type="term" value="F:protein-macromolecule adaptor activity"/>
    <property type="evidence" value="ECO:0007669"/>
    <property type="project" value="UniProtKB-UniRule"/>
</dbReference>
<organism evidence="5 6">
    <name type="scientific">Salipaludibacillus aurantiacus</name>
    <dbReference type="NCBI Taxonomy" id="1601833"/>
    <lineage>
        <taxon>Bacteria</taxon>
        <taxon>Bacillati</taxon>
        <taxon>Bacillota</taxon>
        <taxon>Bacilli</taxon>
        <taxon>Bacillales</taxon>
        <taxon>Bacillaceae</taxon>
    </lineage>
</organism>
<protein>
    <recommendedName>
        <fullName evidence="4">Adapter protein MecA</fullName>
    </recommendedName>
</protein>
<keyword evidence="6" id="KW-1185">Reference proteome</keyword>
<dbReference type="AlphaFoldDB" id="A0A1H9TDI0"/>
<keyword evidence="4" id="KW-0749">Sporulation</keyword>
<dbReference type="Gene3D" id="3.30.70.1950">
    <property type="match status" value="1"/>
</dbReference>
<comment type="subunit">
    <text evidence="2 4">Homodimer.</text>
</comment>
<evidence type="ECO:0000256" key="1">
    <source>
        <dbReference type="ARBA" id="ARBA00005397"/>
    </source>
</evidence>
<dbReference type="PANTHER" id="PTHR39161">
    <property type="entry name" value="ADAPTER PROTEIN MECA"/>
    <property type="match status" value="1"/>
</dbReference>
<dbReference type="RefSeq" id="WP_093050142.1">
    <property type="nucleotide sequence ID" value="NZ_FOGT01000005.1"/>
</dbReference>
<evidence type="ECO:0000313" key="6">
    <source>
        <dbReference type="Proteomes" id="UP000198571"/>
    </source>
</evidence>
<evidence type="ECO:0000256" key="4">
    <source>
        <dbReference type="HAMAP-Rule" id="MF_01124"/>
    </source>
</evidence>